<dbReference type="GO" id="GO:0009086">
    <property type="term" value="P:methionine biosynthetic process"/>
    <property type="evidence" value="ECO:0007669"/>
    <property type="project" value="UniProtKB-UniRule"/>
</dbReference>
<comment type="function">
    <text evidence="2">Transfers an acetyl group from acetyl-CoA to L-homoserine, forming acetyl-L-homoserine.</text>
</comment>
<feature type="active site" evidence="2 3">
    <location>
        <position position="326"/>
    </location>
</feature>
<dbReference type="Gene3D" id="3.40.50.1820">
    <property type="entry name" value="alpha/beta hydrolase"/>
    <property type="match status" value="1"/>
</dbReference>
<comment type="similarity">
    <text evidence="2">Belongs to the AB hydrolase superfamily. MetX family.</text>
</comment>
<dbReference type="PANTHER" id="PTHR32268">
    <property type="entry name" value="HOMOSERINE O-ACETYLTRANSFERASE"/>
    <property type="match status" value="1"/>
</dbReference>
<comment type="pathway">
    <text evidence="2">Amino-acid biosynthesis; L-methionine biosynthesis via de novo pathway; O-acetyl-L-homoserine from L-homoserine: step 1/1.</text>
</comment>
<evidence type="ECO:0000259" key="4">
    <source>
        <dbReference type="Pfam" id="PF00561"/>
    </source>
</evidence>
<keyword evidence="2" id="KW-0028">Amino-acid biosynthesis</keyword>
<comment type="caution">
    <text evidence="5">The sequence shown here is derived from an EMBL/GenBank/DDBJ whole genome shotgun (WGS) entry which is preliminary data.</text>
</comment>
<sequence length="344" mass="38526">MRKFKEALSAKVFHSKAAFRLESGEVLPELHIAYHTYGTMKADGSNVVWVCHALTANSDVADWWAGLIGTDRVIDPSKHFIVCANIIGSCYGSSGPHTTNPETGHPWYYSFPAVTIRDMVQAHMLLRQHLQIPRIRLLIGGSMGGYQVLEWALIEPTVIGNLFLLCTGAAESAWGIAIHTAQRLSIEADNTWKYDSHSAGSRGLKAARAIGMLTYRNYQTFVRAQSEPDKEKTDDFRASSYINYQGDKLVKRFNAQSYWLLTKAMDSHNIARGRHEDITTSLSHIQQPALLIGISSDILCPPEEQQLLAAHLPNATYHEIDSSYGHDGFLIEFEKIGHILRDWM</sequence>
<dbReference type="NCBIfam" id="TIGR01392">
    <property type="entry name" value="homoserO_Ac_trn"/>
    <property type="match status" value="1"/>
</dbReference>
<feature type="active site" evidence="2 3">
    <location>
        <position position="297"/>
    </location>
</feature>
<dbReference type="GO" id="GO:0004414">
    <property type="term" value="F:homoserine O-acetyltransferase activity"/>
    <property type="evidence" value="ECO:0007669"/>
    <property type="project" value="UniProtKB-UniRule"/>
</dbReference>
<evidence type="ECO:0000313" key="5">
    <source>
        <dbReference type="EMBL" id="PSL43720.1"/>
    </source>
</evidence>
<keyword evidence="2" id="KW-0012">Acyltransferase</keyword>
<dbReference type="UniPathway" id="UPA00051">
    <property type="reaction ID" value="UER00074"/>
</dbReference>
<comment type="subunit">
    <text evidence="2">Homodimer.</text>
</comment>
<dbReference type="AlphaFoldDB" id="A0A2P8HBW1"/>
<dbReference type="GO" id="GO:0005737">
    <property type="term" value="C:cytoplasm"/>
    <property type="evidence" value="ECO:0007669"/>
    <property type="project" value="UniProtKB-SubCell"/>
</dbReference>
<dbReference type="PANTHER" id="PTHR32268:SF11">
    <property type="entry name" value="HOMOSERINE O-ACETYLTRANSFERASE"/>
    <property type="match status" value="1"/>
</dbReference>
<dbReference type="HAMAP" id="MF_00296">
    <property type="entry name" value="MetX_acyltransf"/>
    <property type="match status" value="1"/>
</dbReference>
<dbReference type="Proteomes" id="UP000240971">
    <property type="component" value="Unassembled WGS sequence"/>
</dbReference>
<organism evidence="5 6">
    <name type="scientific">Chitinophaga niastensis</name>
    <dbReference type="NCBI Taxonomy" id="536980"/>
    <lineage>
        <taxon>Bacteria</taxon>
        <taxon>Pseudomonadati</taxon>
        <taxon>Bacteroidota</taxon>
        <taxon>Chitinophagia</taxon>
        <taxon>Chitinophagales</taxon>
        <taxon>Chitinophagaceae</taxon>
        <taxon>Chitinophaga</taxon>
    </lineage>
</organism>
<accession>A0A2P8HBW1</accession>
<comment type="subcellular location">
    <subcellularLocation>
        <location evidence="2">Cytoplasm</location>
    </subcellularLocation>
</comment>
<feature type="domain" description="AB hydrolase-1" evidence="4">
    <location>
        <begin position="47"/>
        <end position="330"/>
    </location>
</feature>
<dbReference type="SUPFAM" id="SSF53474">
    <property type="entry name" value="alpha/beta-Hydrolases"/>
    <property type="match status" value="1"/>
</dbReference>
<comment type="caution">
    <text evidence="2">Lacks conserved residue(s) required for the propagation of feature annotation.</text>
</comment>
<evidence type="ECO:0000256" key="2">
    <source>
        <dbReference type="HAMAP-Rule" id="MF_00296"/>
    </source>
</evidence>
<feature type="active site" description="Nucleophile" evidence="2 3">
    <location>
        <position position="142"/>
    </location>
</feature>
<protein>
    <recommendedName>
        <fullName evidence="2">Homoserine O-acetyltransferase</fullName>
        <shortName evidence="2">HAT</shortName>
        <ecNumber evidence="2">2.3.1.31</ecNumber>
    </recommendedName>
    <alternativeName>
        <fullName evidence="2">Homoserine transacetylase</fullName>
        <shortName evidence="2">HTA</shortName>
    </alternativeName>
</protein>
<keyword evidence="1 2" id="KW-0808">Transferase</keyword>
<dbReference type="InterPro" id="IPR000073">
    <property type="entry name" value="AB_hydrolase_1"/>
</dbReference>
<evidence type="ECO:0000256" key="3">
    <source>
        <dbReference type="PIRSR" id="PIRSR000443-1"/>
    </source>
</evidence>
<comment type="catalytic activity">
    <reaction evidence="2">
        <text>L-homoserine + acetyl-CoA = O-acetyl-L-homoserine + CoA</text>
        <dbReference type="Rhea" id="RHEA:13701"/>
        <dbReference type="ChEBI" id="CHEBI:57287"/>
        <dbReference type="ChEBI" id="CHEBI:57288"/>
        <dbReference type="ChEBI" id="CHEBI:57476"/>
        <dbReference type="ChEBI" id="CHEBI:57716"/>
        <dbReference type="EC" id="2.3.1.31"/>
    </reaction>
</comment>
<keyword evidence="2" id="KW-0486">Methionine biosynthesis</keyword>
<feature type="binding site" evidence="2">
    <location>
        <position position="208"/>
    </location>
    <ligand>
        <name>substrate</name>
    </ligand>
</feature>
<dbReference type="Pfam" id="PF00561">
    <property type="entry name" value="Abhydrolase_1"/>
    <property type="match status" value="1"/>
</dbReference>
<keyword evidence="6" id="KW-1185">Reference proteome</keyword>
<dbReference type="InterPro" id="IPR008220">
    <property type="entry name" value="HAT_MetX-like"/>
</dbReference>
<dbReference type="EMBL" id="PYAW01000007">
    <property type="protein sequence ID" value="PSL43720.1"/>
    <property type="molecule type" value="Genomic_DNA"/>
</dbReference>
<dbReference type="GO" id="GO:0009092">
    <property type="term" value="P:homoserine metabolic process"/>
    <property type="evidence" value="ECO:0007669"/>
    <property type="project" value="TreeGrafter"/>
</dbReference>
<proteinExistence type="inferred from homology"/>
<feature type="binding site" evidence="2">
    <location>
        <position position="327"/>
    </location>
    <ligand>
        <name>substrate</name>
    </ligand>
</feature>
<dbReference type="InterPro" id="IPR029058">
    <property type="entry name" value="AB_hydrolase_fold"/>
</dbReference>
<dbReference type="EC" id="2.3.1.31" evidence="2"/>
<dbReference type="RefSeq" id="WP_211302109.1">
    <property type="nucleotide sequence ID" value="NZ_PYAW01000007.1"/>
</dbReference>
<dbReference type="PIRSF" id="PIRSF000443">
    <property type="entry name" value="Homoser_Ac_trans"/>
    <property type="match status" value="1"/>
</dbReference>
<dbReference type="NCBIfam" id="NF001209">
    <property type="entry name" value="PRK00175.1"/>
    <property type="match status" value="1"/>
</dbReference>
<evidence type="ECO:0000313" key="6">
    <source>
        <dbReference type="Proteomes" id="UP000240971"/>
    </source>
</evidence>
<gene>
    <name evidence="2" type="primary">metXA</name>
    <name evidence="5" type="ORF">CLV51_10729</name>
</gene>
<keyword evidence="2" id="KW-0963">Cytoplasm</keyword>
<reference evidence="5 6" key="1">
    <citation type="submission" date="2018-03" db="EMBL/GenBank/DDBJ databases">
        <title>Genomic Encyclopedia of Archaeal and Bacterial Type Strains, Phase II (KMG-II): from individual species to whole genera.</title>
        <authorList>
            <person name="Goeker M."/>
        </authorList>
    </citation>
    <scope>NUCLEOTIDE SEQUENCE [LARGE SCALE GENOMIC DNA]</scope>
    <source>
        <strain evidence="5 6">DSM 24859</strain>
    </source>
</reference>
<name>A0A2P8HBW1_CHINA</name>
<evidence type="ECO:0000256" key="1">
    <source>
        <dbReference type="ARBA" id="ARBA00022679"/>
    </source>
</evidence>